<dbReference type="Pfam" id="PF12790">
    <property type="entry name" value="T6SS-SciN"/>
    <property type="match status" value="1"/>
</dbReference>
<evidence type="ECO:0000256" key="1">
    <source>
        <dbReference type="SAM" id="MobiDB-lite"/>
    </source>
</evidence>
<name>A0A106AAE7_9BURK</name>
<dbReference type="PANTHER" id="PTHR37625:SF4">
    <property type="entry name" value="OUTER MEMBRANE LIPOPROTEIN"/>
    <property type="match status" value="1"/>
</dbReference>
<comment type="caution">
    <text evidence="2">The sequence shown here is derived from an EMBL/GenBank/DDBJ whole genome shotgun (WGS) entry which is preliminary data.</text>
</comment>
<gene>
    <name evidence="2" type="ORF">WL29_08230</name>
</gene>
<dbReference type="NCBIfam" id="TIGR03352">
    <property type="entry name" value="VI_chp_3"/>
    <property type="match status" value="1"/>
</dbReference>
<evidence type="ECO:0000313" key="2">
    <source>
        <dbReference type="EMBL" id="KWA70137.1"/>
    </source>
</evidence>
<sequence>MDKHQKNPLRTPTVRSLVGAAAVLVILATAGCGVGQAVKDSTVGAAKWVFTTQVKAMNVDLVARSSLNANAAGQPLSTVVRLYQLKDAKTFAQLDYTQLQTNDLDALKADLLATKDVVLRPGANASVSEPMHPDAQVVGVVAFFREPGEGAVWKLAVPKKQWKQTDPVRVEVRDNVLVLLDAKDQPVTRAAPRQSAPAAPEPKPKAVDATGHTG</sequence>
<proteinExistence type="predicted"/>
<dbReference type="Gene3D" id="2.60.40.4150">
    <property type="entry name" value="Type VI secretion system, lipoprotein SciN"/>
    <property type="match status" value="1"/>
</dbReference>
<dbReference type="PANTHER" id="PTHR37625">
    <property type="entry name" value="OUTER MEMBRANE LIPOPROTEIN-RELATED"/>
    <property type="match status" value="1"/>
</dbReference>
<dbReference type="PROSITE" id="PS51257">
    <property type="entry name" value="PROKAR_LIPOPROTEIN"/>
    <property type="match status" value="1"/>
</dbReference>
<reference evidence="2 3" key="1">
    <citation type="submission" date="2015-11" db="EMBL/GenBank/DDBJ databases">
        <title>Expanding the genomic diversity of Burkholderia species for the development of highly accurate diagnostics.</title>
        <authorList>
            <person name="Sahl J."/>
            <person name="Keim P."/>
            <person name="Wagner D."/>
        </authorList>
    </citation>
    <scope>NUCLEOTIDE SEQUENCE [LARGE SCALE GENOMIC DNA]</scope>
    <source>
        <strain evidence="2 3">MSMB2087WGS</strain>
    </source>
</reference>
<dbReference type="RefSeq" id="WP_059657108.1">
    <property type="nucleotide sequence ID" value="NZ_LOXJ01000057.1"/>
</dbReference>
<evidence type="ECO:0000313" key="3">
    <source>
        <dbReference type="Proteomes" id="UP000060630"/>
    </source>
</evidence>
<dbReference type="InterPro" id="IPR017734">
    <property type="entry name" value="T6SS_SciN"/>
</dbReference>
<feature type="region of interest" description="Disordered" evidence="1">
    <location>
        <begin position="183"/>
        <end position="214"/>
    </location>
</feature>
<dbReference type="EMBL" id="LPHD01000217">
    <property type="protein sequence ID" value="KWA70137.1"/>
    <property type="molecule type" value="Genomic_DNA"/>
</dbReference>
<accession>A0A106AAE7</accession>
<protein>
    <submittedName>
        <fullName evidence="2">Type VI secretion protein</fullName>
    </submittedName>
</protein>
<dbReference type="InterPro" id="IPR038706">
    <property type="entry name" value="Type_VI_SciN-like_sf"/>
</dbReference>
<dbReference type="Proteomes" id="UP000060630">
    <property type="component" value="Unassembled WGS sequence"/>
</dbReference>
<organism evidence="2 3">
    <name type="scientific">Burkholderia ubonensis</name>
    <dbReference type="NCBI Taxonomy" id="101571"/>
    <lineage>
        <taxon>Bacteria</taxon>
        <taxon>Pseudomonadati</taxon>
        <taxon>Pseudomonadota</taxon>
        <taxon>Betaproteobacteria</taxon>
        <taxon>Burkholderiales</taxon>
        <taxon>Burkholderiaceae</taxon>
        <taxon>Burkholderia</taxon>
        <taxon>Burkholderia cepacia complex</taxon>
    </lineage>
</organism>
<dbReference type="AlphaFoldDB" id="A0A106AAE7"/>